<feature type="compositionally biased region" description="Basic and acidic residues" evidence="1">
    <location>
        <begin position="220"/>
        <end position="230"/>
    </location>
</feature>
<evidence type="ECO:0000313" key="2">
    <source>
        <dbReference type="EMBL" id="CAI2378517.1"/>
    </source>
</evidence>
<accession>A0AAD2D3B1</accession>
<name>A0AAD2D3B1_EUPCR</name>
<reference evidence="2" key="1">
    <citation type="submission" date="2023-07" db="EMBL/GenBank/DDBJ databases">
        <authorList>
            <consortium name="AG Swart"/>
            <person name="Singh M."/>
            <person name="Singh A."/>
            <person name="Seah K."/>
            <person name="Emmerich C."/>
        </authorList>
    </citation>
    <scope>NUCLEOTIDE SEQUENCE</scope>
    <source>
        <strain evidence="2">DP1</strain>
    </source>
</reference>
<evidence type="ECO:0008006" key="4">
    <source>
        <dbReference type="Google" id="ProtNLM"/>
    </source>
</evidence>
<dbReference type="InterPro" id="IPR018247">
    <property type="entry name" value="EF_Hand_1_Ca_BS"/>
</dbReference>
<dbReference type="EMBL" id="CAMPGE010020249">
    <property type="protein sequence ID" value="CAI2378517.1"/>
    <property type="molecule type" value="Genomic_DNA"/>
</dbReference>
<comment type="caution">
    <text evidence="2">The sequence shown here is derived from an EMBL/GenBank/DDBJ whole genome shotgun (WGS) entry which is preliminary data.</text>
</comment>
<evidence type="ECO:0000313" key="3">
    <source>
        <dbReference type="Proteomes" id="UP001295684"/>
    </source>
</evidence>
<keyword evidence="3" id="KW-1185">Reference proteome</keyword>
<protein>
    <recommendedName>
        <fullName evidence="4">EF-hand domain-containing protein</fullName>
    </recommendedName>
</protein>
<evidence type="ECO:0000256" key="1">
    <source>
        <dbReference type="SAM" id="MobiDB-lite"/>
    </source>
</evidence>
<feature type="region of interest" description="Disordered" evidence="1">
    <location>
        <begin position="216"/>
        <end position="251"/>
    </location>
</feature>
<dbReference type="AlphaFoldDB" id="A0AAD2D3B1"/>
<sequence>MLSLVHTKTLDALEYALMIIEHYDQGFKDKLKKDAKEEGKKGDQGKSADFEARFSDVKTSYQALFALQKDRATHFVTKSAIYKCADKKIDFGKRYTETVELGENICKTLNTKIVIPLCDNVVFIYDTSCLSASIVVENIKNNFISQAIAQRFSSARVTLSQNWMKLDFDQDGKVTMTDIVAAINSIKELAAQCQYFQNALKLHQSVRQKALGYIQNGKSAESKEVEKRLTSDSSRNSNESHEEPNLLDKVD</sequence>
<dbReference type="PROSITE" id="PS00018">
    <property type="entry name" value="EF_HAND_1"/>
    <property type="match status" value="1"/>
</dbReference>
<feature type="compositionally biased region" description="Basic and acidic residues" evidence="1">
    <location>
        <begin position="238"/>
        <end position="251"/>
    </location>
</feature>
<gene>
    <name evidence="2" type="ORF">ECRASSUSDP1_LOCUS19914</name>
</gene>
<proteinExistence type="predicted"/>
<dbReference type="Proteomes" id="UP001295684">
    <property type="component" value="Unassembled WGS sequence"/>
</dbReference>
<organism evidence="2 3">
    <name type="scientific">Euplotes crassus</name>
    <dbReference type="NCBI Taxonomy" id="5936"/>
    <lineage>
        <taxon>Eukaryota</taxon>
        <taxon>Sar</taxon>
        <taxon>Alveolata</taxon>
        <taxon>Ciliophora</taxon>
        <taxon>Intramacronucleata</taxon>
        <taxon>Spirotrichea</taxon>
        <taxon>Hypotrichia</taxon>
        <taxon>Euplotida</taxon>
        <taxon>Euplotidae</taxon>
        <taxon>Moneuplotes</taxon>
    </lineage>
</organism>